<dbReference type="EMBL" id="CP014205">
    <property type="protein sequence ID" value="AUG97609.1"/>
    <property type="molecule type" value="Genomic_DNA"/>
</dbReference>
<dbReference type="Proteomes" id="UP000075187">
    <property type="component" value="Chromosome"/>
</dbReference>
<gene>
    <name evidence="1" type="ORF">AWU82_29805</name>
</gene>
<proteinExistence type="predicted"/>
<keyword evidence="2" id="KW-1185">Reference proteome</keyword>
<sequence>MNNISEERYKQRLTVVEDNQTVVAGDAARQRCFRWSLAYVEDERGQLQAADLKAGVHEIACQQGQD</sequence>
<evidence type="ECO:0000313" key="2">
    <source>
        <dbReference type="Proteomes" id="UP000075187"/>
    </source>
</evidence>
<name>A0ABN5FPK2_9PSED</name>
<evidence type="ECO:0000313" key="1">
    <source>
        <dbReference type="EMBL" id="AUG97609.1"/>
    </source>
</evidence>
<accession>A0ABN5FPK2</accession>
<protein>
    <submittedName>
        <fullName evidence="1">Uncharacterized protein</fullName>
    </submittedName>
</protein>
<organism evidence="1 2">
    <name type="scientific">Pseudomonas glycinae</name>
    <dbReference type="NCBI Taxonomy" id="1785145"/>
    <lineage>
        <taxon>Bacteria</taxon>
        <taxon>Pseudomonadati</taxon>
        <taxon>Pseudomonadota</taxon>
        <taxon>Gammaproteobacteria</taxon>
        <taxon>Pseudomonadales</taxon>
        <taxon>Pseudomonadaceae</taxon>
        <taxon>Pseudomonas</taxon>
    </lineage>
</organism>
<dbReference type="RefSeq" id="WP_190241503.1">
    <property type="nucleotide sequence ID" value="NZ_CP014205.2"/>
</dbReference>
<reference evidence="1" key="1">
    <citation type="submission" date="2017-12" db="EMBL/GenBank/DDBJ databases">
        <title>Pseudomonas sp. MS586 complete sequence.</title>
        <authorList>
            <person name="Lu S."/>
            <person name="Deng P."/>
        </authorList>
    </citation>
    <scope>NUCLEOTIDE SEQUENCE</scope>
    <source>
        <strain evidence="1">MS586</strain>
    </source>
</reference>